<proteinExistence type="predicted"/>
<feature type="repeat" description="WD" evidence="4">
    <location>
        <begin position="129"/>
        <end position="170"/>
    </location>
</feature>
<dbReference type="OrthoDB" id="6262491at2759"/>
<feature type="region of interest" description="Disordered" evidence="5">
    <location>
        <begin position="327"/>
        <end position="363"/>
    </location>
</feature>
<dbReference type="PANTHER" id="PTHR19849">
    <property type="entry name" value="PHOSPHOLIPASE A-2-ACTIVATING PROTEIN"/>
    <property type="match status" value="1"/>
</dbReference>
<evidence type="ECO:0000256" key="2">
    <source>
        <dbReference type="ARBA" id="ARBA00022574"/>
    </source>
</evidence>
<keyword evidence="7" id="KW-1185">Reference proteome</keyword>
<dbReference type="GO" id="GO:0005737">
    <property type="term" value="C:cytoplasm"/>
    <property type="evidence" value="ECO:0007669"/>
    <property type="project" value="TreeGrafter"/>
</dbReference>
<dbReference type="GO" id="GO:0010992">
    <property type="term" value="P:ubiquitin recycling"/>
    <property type="evidence" value="ECO:0007669"/>
    <property type="project" value="TreeGrafter"/>
</dbReference>
<dbReference type="SUPFAM" id="SSF50978">
    <property type="entry name" value="WD40 repeat-like"/>
    <property type="match status" value="1"/>
</dbReference>
<accession>A0A8H4A869</accession>
<dbReference type="CDD" id="cd00200">
    <property type="entry name" value="WD40"/>
    <property type="match status" value="1"/>
</dbReference>
<dbReference type="InterPro" id="IPR001680">
    <property type="entry name" value="WD40_rpt"/>
</dbReference>
<sequence>MAELDGPQIGTSANNFFQSDRDIAIQERRATKQQNKDGDPIECTSKVLCMILPEKIDDLDYVYIGESGFIAKKINLSTKKTVKVFKGHTGPITCLGLWYKDGIEYLITGSWDKTLKKWDSKTKESLCTFSSHTDFVKSLTISHKTSTLFSGSSDKHIRSWNLLTGEPLKVFKRHTRGIEDLTFDEGETFLFSASSDGLVIKWNPLSGECLQIFEGHLTSVYALKIFEEEMWTASADMTVKRWDLYTGKSDMSLEHPDFVKCLAIRGPYVITGSRDESIRVFDIGSGKLIKVIDGHFDEVSCTATREKKLYTGSLDCTLRTWSLTDITSQEPQPKQTVQEETSSSMLTEEEERELEELMEAEDM</sequence>
<dbReference type="GO" id="GO:0043130">
    <property type="term" value="F:ubiquitin binding"/>
    <property type="evidence" value="ECO:0007669"/>
    <property type="project" value="TreeGrafter"/>
</dbReference>
<dbReference type="PROSITE" id="PS50082">
    <property type="entry name" value="WD_REPEATS_2"/>
    <property type="match status" value="4"/>
</dbReference>
<evidence type="ECO:0000313" key="7">
    <source>
        <dbReference type="Proteomes" id="UP000439903"/>
    </source>
</evidence>
<comment type="caution">
    <text evidence="6">The sequence shown here is derived from an EMBL/GenBank/DDBJ whole genome shotgun (WGS) entry which is preliminary data.</text>
</comment>
<evidence type="ECO:0000256" key="3">
    <source>
        <dbReference type="ARBA" id="ARBA00022737"/>
    </source>
</evidence>
<dbReference type="Proteomes" id="UP000439903">
    <property type="component" value="Unassembled WGS sequence"/>
</dbReference>
<name>A0A8H4A869_GIGMA</name>
<dbReference type="PANTHER" id="PTHR19849:SF0">
    <property type="entry name" value="PHOSPHOLIPASE A-2-ACTIVATING PROTEIN"/>
    <property type="match status" value="1"/>
</dbReference>
<dbReference type="GO" id="GO:0043161">
    <property type="term" value="P:proteasome-mediated ubiquitin-dependent protein catabolic process"/>
    <property type="evidence" value="ECO:0007669"/>
    <property type="project" value="TreeGrafter"/>
</dbReference>
<feature type="repeat" description="WD" evidence="4">
    <location>
        <begin position="85"/>
        <end position="128"/>
    </location>
</feature>
<evidence type="ECO:0000256" key="1">
    <source>
        <dbReference type="ARBA" id="ARBA00022490"/>
    </source>
</evidence>
<dbReference type="InterPro" id="IPR036322">
    <property type="entry name" value="WD40_repeat_dom_sf"/>
</dbReference>
<dbReference type="InterPro" id="IPR015943">
    <property type="entry name" value="WD40/YVTN_repeat-like_dom_sf"/>
</dbReference>
<keyword evidence="3" id="KW-0677">Repeat</keyword>
<dbReference type="PROSITE" id="PS00678">
    <property type="entry name" value="WD_REPEATS_1"/>
    <property type="match status" value="1"/>
</dbReference>
<feature type="repeat" description="WD" evidence="4">
    <location>
        <begin position="213"/>
        <end position="252"/>
    </location>
</feature>
<dbReference type="GO" id="GO:0005634">
    <property type="term" value="C:nucleus"/>
    <property type="evidence" value="ECO:0007669"/>
    <property type="project" value="TreeGrafter"/>
</dbReference>
<dbReference type="InterPro" id="IPR020472">
    <property type="entry name" value="WD40_PAC1"/>
</dbReference>
<protein>
    <submittedName>
        <fullName evidence="6">WD40 repeat-like protein</fullName>
    </submittedName>
</protein>
<feature type="compositionally biased region" description="Polar residues" evidence="5">
    <location>
        <begin position="327"/>
        <end position="338"/>
    </location>
</feature>
<evidence type="ECO:0000256" key="4">
    <source>
        <dbReference type="PROSITE-ProRule" id="PRU00221"/>
    </source>
</evidence>
<dbReference type="PRINTS" id="PR00320">
    <property type="entry name" value="GPROTEINBRPT"/>
</dbReference>
<organism evidence="6 7">
    <name type="scientific">Gigaspora margarita</name>
    <dbReference type="NCBI Taxonomy" id="4874"/>
    <lineage>
        <taxon>Eukaryota</taxon>
        <taxon>Fungi</taxon>
        <taxon>Fungi incertae sedis</taxon>
        <taxon>Mucoromycota</taxon>
        <taxon>Glomeromycotina</taxon>
        <taxon>Glomeromycetes</taxon>
        <taxon>Diversisporales</taxon>
        <taxon>Gigasporaceae</taxon>
        <taxon>Gigaspora</taxon>
    </lineage>
</organism>
<dbReference type="AlphaFoldDB" id="A0A8H4A869"/>
<evidence type="ECO:0000256" key="5">
    <source>
        <dbReference type="SAM" id="MobiDB-lite"/>
    </source>
</evidence>
<dbReference type="EMBL" id="WTPW01001075">
    <property type="protein sequence ID" value="KAF0458640.1"/>
    <property type="molecule type" value="Genomic_DNA"/>
</dbReference>
<feature type="compositionally biased region" description="Acidic residues" evidence="5">
    <location>
        <begin position="347"/>
        <end position="363"/>
    </location>
</feature>
<reference evidence="6 7" key="1">
    <citation type="journal article" date="2019" name="Environ. Microbiol.">
        <title>At the nexus of three kingdoms: the genome of the mycorrhizal fungus Gigaspora margarita provides insights into plant, endobacterial and fungal interactions.</title>
        <authorList>
            <person name="Venice F."/>
            <person name="Ghignone S."/>
            <person name="Salvioli di Fossalunga A."/>
            <person name="Amselem J."/>
            <person name="Novero M."/>
            <person name="Xianan X."/>
            <person name="Sedzielewska Toro K."/>
            <person name="Morin E."/>
            <person name="Lipzen A."/>
            <person name="Grigoriev I.V."/>
            <person name="Henrissat B."/>
            <person name="Martin F.M."/>
            <person name="Bonfante P."/>
        </authorList>
    </citation>
    <scope>NUCLEOTIDE SEQUENCE [LARGE SCALE GENOMIC DNA]</scope>
    <source>
        <strain evidence="6 7">BEG34</strain>
    </source>
</reference>
<evidence type="ECO:0000313" key="6">
    <source>
        <dbReference type="EMBL" id="KAF0458640.1"/>
    </source>
</evidence>
<dbReference type="Pfam" id="PF00400">
    <property type="entry name" value="WD40"/>
    <property type="match status" value="6"/>
</dbReference>
<dbReference type="PROSITE" id="PS50294">
    <property type="entry name" value="WD_REPEATS_REGION"/>
    <property type="match status" value="1"/>
</dbReference>
<dbReference type="Gene3D" id="2.130.10.10">
    <property type="entry name" value="YVTN repeat-like/Quinoprotein amine dehydrogenase"/>
    <property type="match status" value="2"/>
</dbReference>
<keyword evidence="1" id="KW-0963">Cytoplasm</keyword>
<keyword evidence="2 4" id="KW-0853">WD repeat</keyword>
<gene>
    <name evidence="6" type="ORF">F8M41_000912</name>
</gene>
<dbReference type="SMART" id="SM00320">
    <property type="entry name" value="WD40"/>
    <property type="match status" value="6"/>
</dbReference>
<dbReference type="InterPro" id="IPR019775">
    <property type="entry name" value="WD40_repeat_CS"/>
</dbReference>
<feature type="repeat" description="WD" evidence="4">
    <location>
        <begin position="171"/>
        <end position="212"/>
    </location>
</feature>